<comment type="caution">
    <text evidence="2">The sequence shown here is derived from an EMBL/GenBank/DDBJ whole genome shotgun (WGS) entry which is preliminary data.</text>
</comment>
<evidence type="ECO:0000313" key="2">
    <source>
        <dbReference type="EMBL" id="KAK8085432.1"/>
    </source>
</evidence>
<keyword evidence="3" id="KW-1185">Reference proteome</keyword>
<dbReference type="GeneID" id="92044078"/>
<evidence type="ECO:0000313" key="3">
    <source>
        <dbReference type="Proteomes" id="UP001433268"/>
    </source>
</evidence>
<dbReference type="InterPro" id="IPR032675">
    <property type="entry name" value="LRR_dom_sf"/>
</dbReference>
<feature type="region of interest" description="Disordered" evidence="1">
    <location>
        <begin position="1"/>
        <end position="83"/>
    </location>
</feature>
<dbReference type="Gene3D" id="3.80.10.10">
    <property type="entry name" value="Ribonuclease Inhibitor"/>
    <property type="match status" value="1"/>
</dbReference>
<proteinExistence type="predicted"/>
<accession>A0ABR1WQX2</accession>
<sequence length="369" mass="39276">MPKRVRGPRHSTPAAAREWYTTNPHLKRPASCISTDIGDGDSGGSQANTTTTYQPDDESEGDGATDDEWNNAYDDGSEDDEDELEQDFDALELESEKDNTPKGVVGYGEPSLCDELHPRFQNSSQLYFKNVEDCEHFVALAGAPADFRQTIVSIQCGNTDNGYGNGLSDGGLLAVARALPGLQNAELESCTRVTDRGLCALLRRCPDLRSVSVTGHDRGVGRITNRTVDALIKDEKLGARLRHLCLVDQRLGSIRDRELLSYMRPRLEIVEGESVGDGYGAGMVASMGGGGVGITTWKGGEMMDDGFDSFGGYGGGFGGFPHLSGSESESEDGGGDAVGDGDEAVVEVLRAFIEADGHGTHPEAMGCLG</sequence>
<dbReference type="Proteomes" id="UP001433268">
    <property type="component" value="Unassembled WGS sequence"/>
</dbReference>
<dbReference type="RefSeq" id="XP_066669941.1">
    <property type="nucleotide sequence ID" value="XM_066811018.1"/>
</dbReference>
<feature type="compositionally biased region" description="Acidic residues" evidence="1">
    <location>
        <begin position="55"/>
        <end position="83"/>
    </location>
</feature>
<protein>
    <submittedName>
        <fullName evidence="2">Uncharacterized protein</fullName>
    </submittedName>
</protein>
<gene>
    <name evidence="2" type="ORF">PG997_006703</name>
</gene>
<reference evidence="2 3" key="1">
    <citation type="submission" date="2023-01" db="EMBL/GenBank/DDBJ databases">
        <title>Analysis of 21 Apiospora genomes using comparative genomics revels a genus with tremendous synthesis potential of carbohydrate active enzymes and secondary metabolites.</title>
        <authorList>
            <person name="Sorensen T."/>
        </authorList>
    </citation>
    <scope>NUCLEOTIDE SEQUENCE [LARGE SCALE GENOMIC DNA]</scope>
    <source>
        <strain evidence="2 3">CBS 114990</strain>
    </source>
</reference>
<organism evidence="2 3">
    <name type="scientific">Apiospora hydei</name>
    <dbReference type="NCBI Taxonomy" id="1337664"/>
    <lineage>
        <taxon>Eukaryota</taxon>
        <taxon>Fungi</taxon>
        <taxon>Dikarya</taxon>
        <taxon>Ascomycota</taxon>
        <taxon>Pezizomycotina</taxon>
        <taxon>Sordariomycetes</taxon>
        <taxon>Xylariomycetidae</taxon>
        <taxon>Amphisphaeriales</taxon>
        <taxon>Apiosporaceae</taxon>
        <taxon>Apiospora</taxon>
    </lineage>
</organism>
<name>A0ABR1WQX2_9PEZI</name>
<dbReference type="EMBL" id="JAQQWN010000005">
    <property type="protein sequence ID" value="KAK8085432.1"/>
    <property type="molecule type" value="Genomic_DNA"/>
</dbReference>
<evidence type="ECO:0000256" key="1">
    <source>
        <dbReference type="SAM" id="MobiDB-lite"/>
    </source>
</evidence>